<dbReference type="Proteomes" id="UP000683360">
    <property type="component" value="Unassembled WGS sequence"/>
</dbReference>
<evidence type="ECO:0000256" key="1">
    <source>
        <dbReference type="SAM" id="MobiDB-lite"/>
    </source>
</evidence>
<sequence>MLADLSKNEKVLRAVLFILYIIDIIHTRSNFELTVPLHLVCGRRRSAGSELMTNDPEIEIESKPDCETLSENDRKHFMERIQFGHEVRKYVRIQVIGKDGVGKTSLVRRLLNQDLEESEAEMGKSETGYCMQFSYSKWTMKQIMVERLIADLNSSETEKNETPKYDIMPTVDETKQHLSDQVPDEVNINETVRNCTGHAIKTSVIMVFTGIDKLEIPEENLKESTAESTDEKALRLNQLIPQEIVAEPNQPELENTVNSTRLPGEAADVQKKQAISAETDVFNRPNTVNSAHGTSGEAADVQKKQAISAETEILPDQFIEIKVSYCFNLLGALLNLQNESTDEMVPKNESVNSPQEIVAEPNQPELEV</sequence>
<dbReference type="InterPro" id="IPR027417">
    <property type="entry name" value="P-loop_NTPase"/>
</dbReference>
<dbReference type="EMBL" id="CAJPWZ010003150">
    <property type="protein sequence ID" value="CAG2253333.1"/>
    <property type="molecule type" value="Genomic_DNA"/>
</dbReference>
<dbReference type="AlphaFoldDB" id="A0A8S3V675"/>
<evidence type="ECO:0000313" key="2">
    <source>
        <dbReference type="EMBL" id="CAG2253333.1"/>
    </source>
</evidence>
<dbReference type="CDD" id="cd00882">
    <property type="entry name" value="Ras_like_GTPase"/>
    <property type="match status" value="1"/>
</dbReference>
<protein>
    <submittedName>
        <fullName evidence="2">Uncharacterized protein</fullName>
    </submittedName>
</protein>
<dbReference type="SUPFAM" id="SSF52540">
    <property type="entry name" value="P-loop containing nucleoside triphosphate hydrolases"/>
    <property type="match status" value="1"/>
</dbReference>
<feature type="region of interest" description="Disordered" evidence="1">
    <location>
        <begin position="344"/>
        <end position="368"/>
    </location>
</feature>
<dbReference type="Gene3D" id="3.40.50.300">
    <property type="entry name" value="P-loop containing nucleotide triphosphate hydrolases"/>
    <property type="match status" value="1"/>
</dbReference>
<organism evidence="2 3">
    <name type="scientific">Mytilus edulis</name>
    <name type="common">Blue mussel</name>
    <dbReference type="NCBI Taxonomy" id="6550"/>
    <lineage>
        <taxon>Eukaryota</taxon>
        <taxon>Metazoa</taxon>
        <taxon>Spiralia</taxon>
        <taxon>Lophotrochozoa</taxon>
        <taxon>Mollusca</taxon>
        <taxon>Bivalvia</taxon>
        <taxon>Autobranchia</taxon>
        <taxon>Pteriomorphia</taxon>
        <taxon>Mytilida</taxon>
        <taxon>Mytiloidea</taxon>
        <taxon>Mytilidae</taxon>
        <taxon>Mytilinae</taxon>
        <taxon>Mytilus</taxon>
    </lineage>
</organism>
<comment type="caution">
    <text evidence="2">The sequence shown here is derived from an EMBL/GenBank/DDBJ whole genome shotgun (WGS) entry which is preliminary data.</text>
</comment>
<evidence type="ECO:0000313" key="3">
    <source>
        <dbReference type="Proteomes" id="UP000683360"/>
    </source>
</evidence>
<name>A0A8S3V675_MYTED</name>
<keyword evidence="3" id="KW-1185">Reference proteome</keyword>
<accession>A0A8S3V675</accession>
<gene>
    <name evidence="2" type="ORF">MEDL_64892</name>
</gene>
<reference evidence="2" key="1">
    <citation type="submission" date="2021-03" db="EMBL/GenBank/DDBJ databases">
        <authorList>
            <person name="Bekaert M."/>
        </authorList>
    </citation>
    <scope>NUCLEOTIDE SEQUENCE</scope>
</reference>
<proteinExistence type="predicted"/>